<dbReference type="EC" id="3.4.17.11" evidence="4"/>
<organism evidence="4 5">
    <name type="scientific">Caulobacter rhizosphaerae</name>
    <dbReference type="NCBI Taxonomy" id="2010972"/>
    <lineage>
        <taxon>Bacteria</taxon>
        <taxon>Pseudomonadati</taxon>
        <taxon>Pseudomonadota</taxon>
        <taxon>Alphaproteobacteria</taxon>
        <taxon>Caulobacterales</taxon>
        <taxon>Caulobacteraceae</taxon>
        <taxon>Caulobacter</taxon>
    </lineage>
</organism>
<evidence type="ECO:0000259" key="3">
    <source>
        <dbReference type="Pfam" id="PF07687"/>
    </source>
</evidence>
<dbReference type="Pfam" id="PF07687">
    <property type="entry name" value="M20_dimer"/>
    <property type="match status" value="1"/>
</dbReference>
<keyword evidence="5" id="KW-1185">Reference proteome</keyword>
<dbReference type="NCBIfam" id="NF005602">
    <property type="entry name" value="PRK07338.1"/>
    <property type="match status" value="1"/>
</dbReference>
<dbReference type="CDD" id="cd03885">
    <property type="entry name" value="M20_CPDG2"/>
    <property type="match status" value="1"/>
</dbReference>
<dbReference type="InterPro" id="IPR002933">
    <property type="entry name" value="Peptidase_M20"/>
</dbReference>
<dbReference type="InterPro" id="IPR011650">
    <property type="entry name" value="Peptidase_M20_dimer"/>
</dbReference>
<name>A0ABU1MSZ7_9CAUL</name>
<dbReference type="SUPFAM" id="SSF53187">
    <property type="entry name" value="Zn-dependent exopeptidases"/>
    <property type="match status" value="1"/>
</dbReference>
<keyword evidence="4" id="KW-0121">Carboxypeptidase</keyword>
<evidence type="ECO:0000313" key="5">
    <source>
        <dbReference type="Proteomes" id="UP001262754"/>
    </source>
</evidence>
<dbReference type="PANTHER" id="PTHR43808">
    <property type="entry name" value="ACETYLORNITHINE DEACETYLASE"/>
    <property type="match status" value="1"/>
</dbReference>
<dbReference type="RefSeq" id="WP_310027991.1">
    <property type="nucleotide sequence ID" value="NZ_JAVDRL010000001.1"/>
</dbReference>
<dbReference type="InterPro" id="IPR050072">
    <property type="entry name" value="Peptidase_M20A"/>
</dbReference>
<evidence type="ECO:0000256" key="2">
    <source>
        <dbReference type="ARBA" id="ARBA00022801"/>
    </source>
</evidence>
<dbReference type="GO" id="GO:0004180">
    <property type="term" value="F:carboxypeptidase activity"/>
    <property type="evidence" value="ECO:0007669"/>
    <property type="project" value="UniProtKB-KW"/>
</dbReference>
<feature type="domain" description="Peptidase M20 dimerisation" evidence="3">
    <location>
        <begin position="201"/>
        <end position="298"/>
    </location>
</feature>
<comment type="caution">
    <text evidence="4">The sequence shown here is derived from an EMBL/GenBank/DDBJ whole genome shotgun (WGS) entry which is preliminary data.</text>
</comment>
<dbReference type="Pfam" id="PF01546">
    <property type="entry name" value="Peptidase_M20"/>
    <property type="match status" value="1"/>
</dbReference>
<accession>A0ABU1MSZ7</accession>
<proteinExistence type="predicted"/>
<keyword evidence="2 4" id="KW-0378">Hydrolase</keyword>
<dbReference type="Gene3D" id="3.30.70.360">
    <property type="match status" value="1"/>
</dbReference>
<dbReference type="Gene3D" id="3.40.630.10">
    <property type="entry name" value="Zn peptidases"/>
    <property type="match status" value="1"/>
</dbReference>
<evidence type="ECO:0000313" key="4">
    <source>
        <dbReference type="EMBL" id="MDR6529307.1"/>
    </source>
</evidence>
<gene>
    <name evidence="4" type="ORF">J2800_000022</name>
</gene>
<dbReference type="InterPro" id="IPR036264">
    <property type="entry name" value="Bact_exopeptidase_dim_dom"/>
</dbReference>
<evidence type="ECO:0000256" key="1">
    <source>
        <dbReference type="ARBA" id="ARBA00022723"/>
    </source>
</evidence>
<dbReference type="EMBL" id="JAVDRL010000001">
    <property type="protein sequence ID" value="MDR6529307.1"/>
    <property type="molecule type" value="Genomic_DNA"/>
</dbReference>
<dbReference type="Proteomes" id="UP001262754">
    <property type="component" value="Unassembled WGS sequence"/>
</dbReference>
<dbReference type="PANTHER" id="PTHR43808:SF9">
    <property type="entry name" value="BLL0789 PROTEIN"/>
    <property type="match status" value="1"/>
</dbReference>
<keyword evidence="1" id="KW-0479">Metal-binding</keyword>
<sequence>MQLNDEDRAVVRHLADQGPLIVDRAVAWCAINSGSRHMAGLERQRQVLLDAFGNLPAAPTDIPLGASPEVGADGRVGEQTHPAAIAVVVRPEASVQVVLTGHYDTVYPETSGFQAVTTRPDGALHGPGIADMKGGISVMLAALEAFERHPLAHKVGYRVLLSPDEEIGSAASAPILAQFARLGHVGLTYEPALADGALASARKGSGNFHIVVHGKAAHAGRDFAAGRNAVMEAARIAQALHALNGLRDGVTCNIAKIDGGSPLNMVPDVAVVRFNLRFPAADDAAWFEREVDKIVASTGEGLHAHLHGRITRGAKPFNAAQQRLFGAIKDVGALLGQDIAWKPSGGVCEGNNLFASGLPNVDTLGVRGGDIHSEAEHAWPDSFVERAQLSALILMKLASGEIDGPALRAAMTDLAETV</sequence>
<reference evidence="4 5" key="1">
    <citation type="submission" date="2023-07" db="EMBL/GenBank/DDBJ databases">
        <title>Sorghum-associated microbial communities from plants grown in Nebraska, USA.</title>
        <authorList>
            <person name="Schachtman D."/>
        </authorList>
    </citation>
    <scope>NUCLEOTIDE SEQUENCE [LARGE SCALE GENOMIC DNA]</scope>
    <source>
        <strain evidence="4 5">DS2154</strain>
    </source>
</reference>
<dbReference type="SUPFAM" id="SSF55031">
    <property type="entry name" value="Bacterial exopeptidase dimerisation domain"/>
    <property type="match status" value="1"/>
</dbReference>
<keyword evidence="4" id="KW-0645">Protease</keyword>
<protein>
    <submittedName>
        <fullName evidence="4">Glutamate carboxypeptidase</fullName>
        <ecNumber evidence="4">3.4.17.11</ecNumber>
    </submittedName>
</protein>